<sequence length="88" mass="9816">MNFRIDVDMTPEELRKVLGLPDVAALQDEMIKQIRDQMEAGVEGYDPLTLMKPYISSSVGSMETFQKMLMTMMSGYGGSTGSKTDKKD</sequence>
<name>A0A437QEG2_9GAMM</name>
<keyword evidence="2" id="KW-1185">Reference proteome</keyword>
<reference evidence="1 2" key="1">
    <citation type="submission" date="2019-01" db="EMBL/GenBank/DDBJ databases">
        <authorList>
            <person name="Chen W.-M."/>
        </authorList>
    </citation>
    <scope>NUCLEOTIDE SEQUENCE [LARGE SCALE GENOMIC DNA]</scope>
    <source>
        <strain evidence="1 2">HPM-16</strain>
    </source>
</reference>
<proteinExistence type="predicted"/>
<accession>A0A437QEG2</accession>
<evidence type="ECO:0000313" key="1">
    <source>
        <dbReference type="EMBL" id="RVU32927.1"/>
    </source>
</evidence>
<dbReference type="RefSeq" id="WP_127693094.1">
    <property type="nucleotide sequence ID" value="NZ_SACQ01000001.1"/>
</dbReference>
<dbReference type="InterPro" id="IPR045502">
    <property type="entry name" value="DUF6489"/>
</dbReference>
<dbReference type="Proteomes" id="UP000282818">
    <property type="component" value="Unassembled WGS sequence"/>
</dbReference>
<organism evidence="1 2">
    <name type="scientific">Neptunomonas marina</name>
    <dbReference type="NCBI Taxonomy" id="1815562"/>
    <lineage>
        <taxon>Bacteria</taxon>
        <taxon>Pseudomonadati</taxon>
        <taxon>Pseudomonadota</taxon>
        <taxon>Gammaproteobacteria</taxon>
        <taxon>Oceanospirillales</taxon>
        <taxon>Oceanospirillaceae</taxon>
        <taxon>Neptunomonas</taxon>
    </lineage>
</organism>
<gene>
    <name evidence="1" type="ORF">EOE65_04540</name>
</gene>
<dbReference type="AlphaFoldDB" id="A0A437QEG2"/>
<dbReference type="EMBL" id="SACQ01000001">
    <property type="protein sequence ID" value="RVU32927.1"/>
    <property type="molecule type" value="Genomic_DNA"/>
</dbReference>
<protein>
    <submittedName>
        <fullName evidence="1">Uncharacterized protein</fullName>
    </submittedName>
</protein>
<dbReference type="Pfam" id="PF20099">
    <property type="entry name" value="DUF6489"/>
    <property type="match status" value="1"/>
</dbReference>
<comment type="caution">
    <text evidence="1">The sequence shown here is derived from an EMBL/GenBank/DDBJ whole genome shotgun (WGS) entry which is preliminary data.</text>
</comment>
<evidence type="ECO:0000313" key="2">
    <source>
        <dbReference type="Proteomes" id="UP000282818"/>
    </source>
</evidence>